<sequence length="207" mass="22833">MAAAGFGRLLLASALLFCFVGNCHGEVFFANLTRTLEVTATFQNGTNLQAGESTITVTWGLNATFPSGTDSLYESVKVRLCYAPVSQVYRAWRATKEPLSKDKTCQFKIAASKYAKGTTTVQWLVQKTTPTAYYFVRVYALDKAGHEVAYGQTTDAHKKENIFFIEAISGRHTSLDIASVCFSAFSVVSLAGFFYMEKRKAKRASHN</sequence>
<proteinExistence type="inferred from homology"/>
<dbReference type="Proteomes" id="UP000594263">
    <property type="component" value="Unplaced"/>
</dbReference>
<organism evidence="2 3">
    <name type="scientific">Kalanchoe fedtschenkoi</name>
    <name type="common">Lavender scallops</name>
    <name type="synonym">South American air plant</name>
    <dbReference type="NCBI Taxonomy" id="63787"/>
    <lineage>
        <taxon>Eukaryota</taxon>
        <taxon>Viridiplantae</taxon>
        <taxon>Streptophyta</taxon>
        <taxon>Embryophyta</taxon>
        <taxon>Tracheophyta</taxon>
        <taxon>Spermatophyta</taxon>
        <taxon>Magnoliopsida</taxon>
        <taxon>eudicotyledons</taxon>
        <taxon>Gunneridae</taxon>
        <taxon>Pentapetalae</taxon>
        <taxon>Saxifragales</taxon>
        <taxon>Crassulaceae</taxon>
        <taxon>Kalanchoe</taxon>
    </lineage>
</organism>
<dbReference type="GO" id="GO:0010167">
    <property type="term" value="P:response to nitrate"/>
    <property type="evidence" value="ECO:0007669"/>
    <property type="project" value="UniProtKB-UniRule"/>
</dbReference>
<dbReference type="InterPro" id="IPR016605">
    <property type="entry name" value="Transptr_NO3_Nar2"/>
</dbReference>
<dbReference type="OMA" id="ANDHEVA"/>
<keyword evidence="1" id="KW-1133">Transmembrane helix</keyword>
<dbReference type="AlphaFoldDB" id="A0A7N0ZUQ0"/>
<reference evidence="2" key="1">
    <citation type="submission" date="2021-01" db="UniProtKB">
        <authorList>
            <consortium name="EnsemblPlants"/>
        </authorList>
    </citation>
    <scope>IDENTIFICATION</scope>
</reference>
<evidence type="ECO:0000313" key="2">
    <source>
        <dbReference type="EnsemblPlants" id="Kaladp0039s0112.1.v1.1"/>
    </source>
</evidence>
<feature type="chain" id="PRO_5029998827" description="High-affinity nitrate transporter" evidence="1">
    <location>
        <begin position="26"/>
        <end position="207"/>
    </location>
</feature>
<evidence type="ECO:0000313" key="3">
    <source>
        <dbReference type="Proteomes" id="UP000594263"/>
    </source>
</evidence>
<protein>
    <recommendedName>
        <fullName evidence="1">High-affinity nitrate transporter</fullName>
    </recommendedName>
</protein>
<name>A0A7N0ZUQ0_KALFE</name>
<accession>A0A7N0ZUQ0</accession>
<keyword evidence="1" id="KW-0732">Signal</keyword>
<dbReference type="PANTHER" id="PTHR34806:SF1">
    <property type="entry name" value="HIGH-AFFINITY NITRATE TRANSPORTER 3.1"/>
    <property type="match status" value="1"/>
</dbReference>
<dbReference type="GO" id="GO:0042128">
    <property type="term" value="P:nitrate assimilation"/>
    <property type="evidence" value="ECO:0007669"/>
    <property type="project" value="UniProtKB-UniRule"/>
</dbReference>
<keyword evidence="1" id="KW-0534">Nitrate assimilation</keyword>
<feature type="signal peptide" evidence="1">
    <location>
        <begin position="1"/>
        <end position="25"/>
    </location>
</feature>
<keyword evidence="1" id="KW-0812">Transmembrane</keyword>
<keyword evidence="1" id="KW-0472">Membrane</keyword>
<dbReference type="Gramene" id="Kaladp0039s0112.1.v1.1">
    <property type="protein sequence ID" value="Kaladp0039s0112.1.v1.1"/>
    <property type="gene ID" value="Kaladp0039s0112.v1.1"/>
</dbReference>
<dbReference type="PIRSF" id="PIRSF012939">
    <property type="entry name" value="Transpt_NO3_Nar2"/>
    <property type="match status" value="1"/>
</dbReference>
<keyword evidence="3" id="KW-1185">Reference proteome</keyword>
<feature type="transmembrane region" description="Helical" evidence="1">
    <location>
        <begin position="177"/>
        <end position="196"/>
    </location>
</feature>
<evidence type="ECO:0000256" key="1">
    <source>
        <dbReference type="PIRNR" id="PIRNR012939"/>
    </source>
</evidence>
<dbReference type="GO" id="GO:0005886">
    <property type="term" value="C:plasma membrane"/>
    <property type="evidence" value="ECO:0007669"/>
    <property type="project" value="UniProtKB-UniRule"/>
</dbReference>
<comment type="function">
    <text evidence="1">Involved in nitrate transport.</text>
</comment>
<keyword evidence="1" id="KW-1003">Cell membrane</keyword>
<comment type="similarity">
    <text evidence="1">Belongs to the NAR2 family.</text>
</comment>
<dbReference type="GO" id="GO:0015112">
    <property type="term" value="F:nitrate transmembrane transporter activity"/>
    <property type="evidence" value="ECO:0007669"/>
    <property type="project" value="TreeGrafter"/>
</dbReference>
<dbReference type="EnsemblPlants" id="Kaladp0039s0112.1.v1.1">
    <property type="protein sequence ID" value="Kaladp0039s0112.1.v1.1"/>
    <property type="gene ID" value="Kaladp0039s0112.v1.1"/>
</dbReference>
<dbReference type="PANTHER" id="PTHR34806">
    <property type="entry name" value="HIGH-AFFINITY NITRATE TRANSPORTER 3.2"/>
    <property type="match status" value="1"/>
</dbReference>
<dbReference type="Pfam" id="PF16974">
    <property type="entry name" value="NAR2"/>
    <property type="match status" value="1"/>
</dbReference>